<evidence type="ECO:0000313" key="3">
    <source>
        <dbReference type="EMBL" id="MDO9708108.1"/>
    </source>
</evidence>
<feature type="signal peptide" evidence="2">
    <location>
        <begin position="1"/>
        <end position="23"/>
    </location>
</feature>
<evidence type="ECO:0000313" key="4">
    <source>
        <dbReference type="Proteomes" id="UP001243009"/>
    </source>
</evidence>
<dbReference type="SUPFAM" id="SSF53474">
    <property type="entry name" value="alpha/beta-Hydrolases"/>
    <property type="match status" value="1"/>
</dbReference>
<feature type="region of interest" description="Disordered" evidence="1">
    <location>
        <begin position="205"/>
        <end position="229"/>
    </location>
</feature>
<reference evidence="3 4" key="1">
    <citation type="submission" date="2023-08" db="EMBL/GenBank/DDBJ databases">
        <title>The draft genome sequence of Paracraurococcus sp. LOR1-02.</title>
        <authorList>
            <person name="Kingkaew E."/>
            <person name="Tanasupawat S."/>
        </authorList>
    </citation>
    <scope>NUCLEOTIDE SEQUENCE [LARGE SCALE GENOMIC DNA]</scope>
    <source>
        <strain evidence="3 4">LOR1-02</strain>
    </source>
</reference>
<protein>
    <submittedName>
        <fullName evidence="3">Uncharacterized protein</fullName>
    </submittedName>
</protein>
<organism evidence="3 4">
    <name type="scientific">Paracraurococcus lichenis</name>
    <dbReference type="NCBI Taxonomy" id="3064888"/>
    <lineage>
        <taxon>Bacteria</taxon>
        <taxon>Pseudomonadati</taxon>
        <taxon>Pseudomonadota</taxon>
        <taxon>Alphaproteobacteria</taxon>
        <taxon>Acetobacterales</taxon>
        <taxon>Roseomonadaceae</taxon>
        <taxon>Paracraurococcus</taxon>
    </lineage>
</organism>
<keyword evidence="2" id="KW-0732">Signal</keyword>
<proteinExistence type="predicted"/>
<feature type="compositionally biased region" description="Low complexity" evidence="1">
    <location>
        <begin position="205"/>
        <end position="222"/>
    </location>
</feature>
<name>A0ABT9DW59_9PROT</name>
<keyword evidence="4" id="KW-1185">Reference proteome</keyword>
<dbReference type="Proteomes" id="UP001243009">
    <property type="component" value="Unassembled WGS sequence"/>
</dbReference>
<feature type="chain" id="PRO_5046391449" evidence="2">
    <location>
        <begin position="24"/>
        <end position="229"/>
    </location>
</feature>
<accession>A0ABT9DW59</accession>
<dbReference type="RefSeq" id="WP_305102975.1">
    <property type="nucleotide sequence ID" value="NZ_JAUTWS010000005.1"/>
</dbReference>
<evidence type="ECO:0000256" key="1">
    <source>
        <dbReference type="SAM" id="MobiDB-lite"/>
    </source>
</evidence>
<sequence>MPTPPLRAALLALLLLLAPGARAGEVAWWEPLWLQPPGADVPFPALLSLPAGWQPGDAAVVLLPDGPAPTPLRLRLVEALLAAEAAVLELDPHAARAGVPGLSPVAALPPADAGPALRAALQALQAETGAGLLVAIGLGPAGETALRAAEEPAPSLAAAAALGGPLRIAAGAPPAAGQRWDLRAPLLCALLAGAAEEPAARGRCEGALLGPPARRPALARLDPAPPRSP</sequence>
<dbReference type="EMBL" id="JAUTWS010000005">
    <property type="protein sequence ID" value="MDO9708108.1"/>
    <property type="molecule type" value="Genomic_DNA"/>
</dbReference>
<evidence type="ECO:0000256" key="2">
    <source>
        <dbReference type="SAM" id="SignalP"/>
    </source>
</evidence>
<comment type="caution">
    <text evidence="3">The sequence shown here is derived from an EMBL/GenBank/DDBJ whole genome shotgun (WGS) entry which is preliminary data.</text>
</comment>
<gene>
    <name evidence="3" type="ORF">Q7A36_07135</name>
</gene>
<dbReference type="InterPro" id="IPR029058">
    <property type="entry name" value="AB_hydrolase_fold"/>
</dbReference>